<accession>A0A9W8NMU8</accession>
<dbReference type="Pfam" id="PF06985">
    <property type="entry name" value="HET"/>
    <property type="match status" value="1"/>
</dbReference>
<name>A0A9W8NMU8_9PEZI</name>
<sequence length="687" mass="78553">MVRYQLLSGAEIRLLTILPGKPGDDMKCSLETVSLDDNPSYEAISYVWGDLTDRRDILVGDSIFSVTRNLFTALKRFRYTDRQRTLWADAVCINQEDLAERGRQVSLTGRVYSQCETCQVWLGEEDDVPLQPLKLADLGVQKNPYWTFEVERFSRRIEREKISPSMQPIDRVDLDRAQISSLNVPGAFRLLRMMAADMHFYEWPFYHITEFPKFELCDQYYNACRSLVNILSRPWWWRTWTVQEATLPQHVIVNIGVHSVELDTFLRAPNYINKHLSIIRNSCCFDVVRSLWHSSGGISEPTPFEFIQKSLHSLELMISYFRELGPNLPIGMAELTHPIIARNRRATDPLDAVYGYLGLFPSLLPTGKQPNYEESVASVYASSTKQHIYAKQTLDILRYVEPLSRGRTDLSSWAIDWLDQGERLWSLRSASGSHFPSYTKFDLFKDAAVLPIESAFIGAVAEVVNFSATDWESLDVQTITQTLLAFEKAAFKARGGKHDHFATWRTVYQDNHVLPRPKVKSGEKHRFRFESGDLSAIKAWVTSLGAVANMKMLDYHKQYGYDINGACVDVLRKQVQGLFRKRQDIRTSYCILDSGQIGTCARGVTPGDRVFVIKGLKTPVALRPVAEVEMQSSAWMPRIAPAATKKEERLQRHFSGRYRFLGCAYVDGIMDGQAVSEHTEWDLLHLV</sequence>
<dbReference type="AlphaFoldDB" id="A0A9W8NMU8"/>
<feature type="domain" description="Heterokaryon incompatibility" evidence="1">
    <location>
        <begin position="41"/>
        <end position="244"/>
    </location>
</feature>
<comment type="caution">
    <text evidence="2">The sequence shown here is derived from an EMBL/GenBank/DDBJ whole genome shotgun (WGS) entry which is preliminary data.</text>
</comment>
<reference evidence="2" key="1">
    <citation type="submission" date="2022-07" db="EMBL/GenBank/DDBJ databases">
        <title>Genome Sequence of Xylaria arbuscula.</title>
        <authorList>
            <person name="Buettner E."/>
        </authorList>
    </citation>
    <scope>NUCLEOTIDE SEQUENCE</scope>
    <source>
        <strain evidence="2">VT107</strain>
    </source>
</reference>
<evidence type="ECO:0000313" key="3">
    <source>
        <dbReference type="Proteomes" id="UP001148614"/>
    </source>
</evidence>
<dbReference type="VEuPathDB" id="FungiDB:F4678DRAFT_460432"/>
<dbReference type="Proteomes" id="UP001148614">
    <property type="component" value="Unassembled WGS sequence"/>
</dbReference>
<dbReference type="InterPro" id="IPR010730">
    <property type="entry name" value="HET"/>
</dbReference>
<proteinExistence type="predicted"/>
<dbReference type="EMBL" id="JANPWZ010000108">
    <property type="protein sequence ID" value="KAJ3579317.1"/>
    <property type="molecule type" value="Genomic_DNA"/>
</dbReference>
<evidence type="ECO:0000259" key="1">
    <source>
        <dbReference type="Pfam" id="PF06985"/>
    </source>
</evidence>
<gene>
    <name evidence="2" type="ORF">NPX13_g1248</name>
</gene>
<dbReference type="PANTHER" id="PTHR24148:SF82">
    <property type="entry name" value="HETEROKARYON INCOMPATIBILITY DOMAIN-CONTAINING PROTEIN"/>
    <property type="match status" value="1"/>
</dbReference>
<dbReference type="InterPro" id="IPR052895">
    <property type="entry name" value="HetReg/Transcr_Mod"/>
</dbReference>
<organism evidence="2 3">
    <name type="scientific">Xylaria arbuscula</name>
    <dbReference type="NCBI Taxonomy" id="114810"/>
    <lineage>
        <taxon>Eukaryota</taxon>
        <taxon>Fungi</taxon>
        <taxon>Dikarya</taxon>
        <taxon>Ascomycota</taxon>
        <taxon>Pezizomycotina</taxon>
        <taxon>Sordariomycetes</taxon>
        <taxon>Xylariomycetidae</taxon>
        <taxon>Xylariales</taxon>
        <taxon>Xylariaceae</taxon>
        <taxon>Xylaria</taxon>
    </lineage>
</organism>
<dbReference type="PANTHER" id="PTHR24148">
    <property type="entry name" value="ANKYRIN REPEAT DOMAIN-CONTAINING PROTEIN 39 HOMOLOG-RELATED"/>
    <property type="match status" value="1"/>
</dbReference>
<evidence type="ECO:0000313" key="2">
    <source>
        <dbReference type="EMBL" id="KAJ3579317.1"/>
    </source>
</evidence>
<keyword evidence="3" id="KW-1185">Reference proteome</keyword>
<protein>
    <recommendedName>
        <fullName evidence="1">Heterokaryon incompatibility domain-containing protein</fullName>
    </recommendedName>
</protein>